<proteinExistence type="predicted"/>
<name>A0A2S4UHI7_9BASI</name>
<organism evidence="2 3">
    <name type="scientific">Puccinia striiformis</name>
    <dbReference type="NCBI Taxonomy" id="27350"/>
    <lineage>
        <taxon>Eukaryota</taxon>
        <taxon>Fungi</taxon>
        <taxon>Dikarya</taxon>
        <taxon>Basidiomycota</taxon>
        <taxon>Pucciniomycotina</taxon>
        <taxon>Pucciniomycetes</taxon>
        <taxon>Pucciniales</taxon>
        <taxon>Pucciniaceae</taxon>
        <taxon>Puccinia</taxon>
    </lineage>
</organism>
<evidence type="ECO:0000313" key="3">
    <source>
        <dbReference type="Proteomes" id="UP000239156"/>
    </source>
</evidence>
<gene>
    <name evidence="2" type="ORF">PSTT_15516</name>
</gene>
<dbReference type="VEuPathDB" id="FungiDB:PSTT_15516"/>
<evidence type="ECO:0000313" key="2">
    <source>
        <dbReference type="EMBL" id="POV96661.1"/>
    </source>
</evidence>
<reference evidence="2" key="1">
    <citation type="submission" date="2017-12" db="EMBL/GenBank/DDBJ databases">
        <title>Gene loss provides genomic basis for host adaptation in cereal stripe rust fungi.</title>
        <authorList>
            <person name="Xia C."/>
        </authorList>
    </citation>
    <scope>NUCLEOTIDE SEQUENCE [LARGE SCALE GENOMIC DNA]</scope>
    <source>
        <strain evidence="2">93-210</strain>
    </source>
</reference>
<dbReference type="AlphaFoldDB" id="A0A2S4UHI7"/>
<accession>A0A2S4UHI7</accession>
<feature type="region of interest" description="Disordered" evidence="1">
    <location>
        <begin position="1"/>
        <end position="27"/>
    </location>
</feature>
<sequence>QQHVSTTKQKSSPPCTQRPGTSHWPSRRGYIGRIVANFEHPPPNHPGGRDFSLRPCIIALKNEEGAKIVIDLEHDGPADIEAKIINLIDTTLAGAGEVVVMNQFTRWQVISRGNPDCDDTIRTGSRLTNDMIRWVCLEEKIKEGTGLIRLRQDGVPILHIIPLGQNSPELAISTGPCGPAMNNTETVSFGFSHEKRTKSPPPLTDYLEHCKISQDVASKYLTPVFEKLHIDRYTMFADPHVYRCLLQESPPIPIGLLYILRSNIVSYTLTQPVNFLGFPVWS</sequence>
<dbReference type="EMBL" id="PKSL01000289">
    <property type="protein sequence ID" value="POV96661.1"/>
    <property type="molecule type" value="Genomic_DNA"/>
</dbReference>
<comment type="caution">
    <text evidence="2">The sequence shown here is derived from an EMBL/GenBank/DDBJ whole genome shotgun (WGS) entry which is preliminary data.</text>
</comment>
<dbReference type="Proteomes" id="UP000239156">
    <property type="component" value="Unassembled WGS sequence"/>
</dbReference>
<feature type="non-terminal residue" evidence="2">
    <location>
        <position position="1"/>
    </location>
</feature>
<evidence type="ECO:0000256" key="1">
    <source>
        <dbReference type="SAM" id="MobiDB-lite"/>
    </source>
</evidence>
<keyword evidence="3" id="KW-1185">Reference proteome</keyword>
<feature type="compositionally biased region" description="Polar residues" evidence="1">
    <location>
        <begin position="1"/>
        <end position="24"/>
    </location>
</feature>
<dbReference type="VEuPathDB" id="FungiDB:PSHT_00637"/>
<protein>
    <submittedName>
        <fullName evidence="2">Uncharacterized protein</fullName>
    </submittedName>
</protein>